<evidence type="ECO:0000313" key="2">
    <source>
        <dbReference type="EMBL" id="NNH24295.1"/>
    </source>
</evidence>
<comment type="caution">
    <text evidence="2">The sequence shown here is derived from an EMBL/GenBank/DDBJ whole genome shotgun (WGS) entry which is preliminary data.</text>
</comment>
<name>A0A849BRX4_9ACTN</name>
<feature type="compositionally biased region" description="Basic and acidic residues" evidence="1">
    <location>
        <begin position="56"/>
        <end position="65"/>
    </location>
</feature>
<sequence length="103" mass="10650">MSHQPQDEQPDVRPDPDAAPSAAHTPGASADPPSEASDPGVRPVDEDAPGITQHVGQDESTQRADDGEDAYEEARSRAEASGATSFSVTTRREGDDGGVPGAR</sequence>
<proteinExistence type="predicted"/>
<organism evidence="2 3">
    <name type="scientific">Pseudokineococcus marinus</name>
    <dbReference type="NCBI Taxonomy" id="351215"/>
    <lineage>
        <taxon>Bacteria</taxon>
        <taxon>Bacillati</taxon>
        <taxon>Actinomycetota</taxon>
        <taxon>Actinomycetes</taxon>
        <taxon>Kineosporiales</taxon>
        <taxon>Kineosporiaceae</taxon>
        <taxon>Pseudokineococcus</taxon>
    </lineage>
</organism>
<gene>
    <name evidence="2" type="ORF">HLB09_14605</name>
</gene>
<reference evidence="2 3" key="1">
    <citation type="submission" date="2020-05" db="EMBL/GenBank/DDBJ databases">
        <title>MicrobeNet Type strains.</title>
        <authorList>
            <person name="Nicholson A.C."/>
        </authorList>
    </citation>
    <scope>NUCLEOTIDE SEQUENCE [LARGE SCALE GENOMIC DNA]</scope>
    <source>
        <strain evidence="2 3">JCM 14547</strain>
    </source>
</reference>
<feature type="region of interest" description="Disordered" evidence="1">
    <location>
        <begin position="1"/>
        <end position="103"/>
    </location>
</feature>
<evidence type="ECO:0000313" key="3">
    <source>
        <dbReference type="Proteomes" id="UP000555552"/>
    </source>
</evidence>
<keyword evidence="3" id="KW-1185">Reference proteome</keyword>
<dbReference type="AlphaFoldDB" id="A0A849BRX4"/>
<dbReference type="RefSeq" id="WP_171204055.1">
    <property type="nucleotide sequence ID" value="NZ_BAAANP010000039.1"/>
</dbReference>
<dbReference type="EMBL" id="JABEMA010000309">
    <property type="protein sequence ID" value="NNH24295.1"/>
    <property type="molecule type" value="Genomic_DNA"/>
</dbReference>
<evidence type="ECO:0000256" key="1">
    <source>
        <dbReference type="SAM" id="MobiDB-lite"/>
    </source>
</evidence>
<dbReference type="Proteomes" id="UP000555552">
    <property type="component" value="Unassembled WGS sequence"/>
</dbReference>
<accession>A0A849BRX4</accession>
<protein>
    <submittedName>
        <fullName evidence="2">Uncharacterized protein</fullName>
    </submittedName>
</protein>